<evidence type="ECO:0000313" key="6">
    <source>
        <dbReference type="EMBL" id="TBN57194.1"/>
    </source>
</evidence>
<keyword evidence="1" id="KW-0378">Hydrolase</keyword>
<dbReference type="PANTHER" id="PTHR42812:SF14">
    <property type="entry name" value="SECRETED PROTEIN"/>
    <property type="match status" value="1"/>
</dbReference>
<evidence type="ECO:0000256" key="1">
    <source>
        <dbReference type="ARBA" id="ARBA00022801"/>
    </source>
</evidence>
<keyword evidence="2" id="KW-0326">Glycosidase</keyword>
<feature type="domain" description="Beta-xylosidase C-terminal Concanavalin A-like" evidence="5">
    <location>
        <begin position="361"/>
        <end position="527"/>
    </location>
</feature>
<feature type="region of interest" description="Disordered" evidence="3">
    <location>
        <begin position="343"/>
        <end position="366"/>
    </location>
</feature>
<dbReference type="AlphaFoldDB" id="A0A4Q9GSS7"/>
<dbReference type="GO" id="GO:0016798">
    <property type="term" value="F:hydrolase activity, acting on glycosyl bonds"/>
    <property type="evidence" value="ECO:0007669"/>
    <property type="project" value="UniProtKB-KW"/>
</dbReference>
<evidence type="ECO:0000313" key="7">
    <source>
        <dbReference type="Proteomes" id="UP000294194"/>
    </source>
</evidence>
<protein>
    <submittedName>
        <fullName evidence="6">DUF1349 domain-containing protein</fullName>
    </submittedName>
</protein>
<name>A0A4Q9GSS7_9MICO</name>
<evidence type="ECO:0000259" key="5">
    <source>
        <dbReference type="Pfam" id="PF17851"/>
    </source>
</evidence>
<feature type="signal peptide" evidence="4">
    <location>
        <begin position="1"/>
        <end position="25"/>
    </location>
</feature>
<accession>A0A4Q9GSS7</accession>
<dbReference type="Proteomes" id="UP000294194">
    <property type="component" value="Unassembled WGS sequence"/>
</dbReference>
<keyword evidence="4" id="KW-0732">Signal</keyword>
<dbReference type="Pfam" id="PF17851">
    <property type="entry name" value="GH43_C2"/>
    <property type="match status" value="1"/>
</dbReference>
<dbReference type="InterPro" id="IPR051795">
    <property type="entry name" value="Glycosyl_Hydrlase_43"/>
</dbReference>
<dbReference type="InterPro" id="IPR041542">
    <property type="entry name" value="GH43_C2"/>
</dbReference>
<dbReference type="Gene3D" id="2.60.120.200">
    <property type="match status" value="1"/>
</dbReference>
<gene>
    <name evidence="6" type="ORF">EYE40_07155</name>
</gene>
<keyword evidence="7" id="KW-1185">Reference proteome</keyword>
<feature type="chain" id="PRO_5038338963" evidence="4">
    <location>
        <begin position="26"/>
        <end position="561"/>
    </location>
</feature>
<sequence>MRTARFWRRALATVAGLALAVGALSAPGIQQADAAGTLPLFRSTGAIVDPLDTTLPHNPTKEFIFPSVFHAGQYLANPLAEWYVYYAPHDAPGGINLMYSNSLDGPWTQYVNSPVIDNNHTGFNVSHVSSPDAFWNADEGKLFLYFHGENTVTRYSTSIDGVTFDYGGPIVSTNSVNAAQPGRTATETSYARVFAHPNPASGYKYGMFFMTNYSDNVRRINAAVSTNGRTWTVQPNILVEPGDVEGTNVSGADFMRWDGVNYIVYGSTVGTIFARSVNDSLTSTGAPRKLFVPKSAPPEAGRAASPQIVTSGGRTHLFYEYGERSHTTIGHAILDPTAVRDPLNTHPEDPDYSSCPAPGSDGFGGTSLDTANWNTIVRPELSQHTVSGGYLRTPTYVGNSTTAPLILKNTPSAPWEVTTKLTINPTNKYQQAGLILRKDDANSLRMGIAQSADGQRLEFIWRKAGVDRINTWTAEDYMMTPADFTGTIWLRMTHNGTYLTAAYSTDGLEFNNLGRSVTASQLGANKVGAYAYRGDASVPVRTAAYDFIRFTPNAQQLAACG</sequence>
<dbReference type="RefSeq" id="WP_130981305.1">
    <property type="nucleotide sequence ID" value="NZ_SISG01000001.1"/>
</dbReference>
<dbReference type="InterPro" id="IPR013320">
    <property type="entry name" value="ConA-like_dom_sf"/>
</dbReference>
<evidence type="ECO:0000256" key="4">
    <source>
        <dbReference type="SAM" id="SignalP"/>
    </source>
</evidence>
<evidence type="ECO:0000256" key="2">
    <source>
        <dbReference type="ARBA" id="ARBA00023295"/>
    </source>
</evidence>
<comment type="caution">
    <text evidence="6">The sequence shown here is derived from an EMBL/GenBank/DDBJ whole genome shotgun (WGS) entry which is preliminary data.</text>
</comment>
<dbReference type="InterPro" id="IPR023296">
    <property type="entry name" value="Glyco_hydro_beta-prop_sf"/>
</dbReference>
<dbReference type="SUPFAM" id="SSF75005">
    <property type="entry name" value="Arabinanase/levansucrase/invertase"/>
    <property type="match status" value="1"/>
</dbReference>
<evidence type="ECO:0000256" key="3">
    <source>
        <dbReference type="SAM" id="MobiDB-lite"/>
    </source>
</evidence>
<organism evidence="6 7">
    <name type="scientific">Glaciihabitans arcticus</name>
    <dbReference type="NCBI Taxonomy" id="2668039"/>
    <lineage>
        <taxon>Bacteria</taxon>
        <taxon>Bacillati</taxon>
        <taxon>Actinomycetota</taxon>
        <taxon>Actinomycetes</taxon>
        <taxon>Micrococcales</taxon>
        <taxon>Microbacteriaceae</taxon>
        <taxon>Glaciihabitans</taxon>
    </lineage>
</organism>
<proteinExistence type="predicted"/>
<dbReference type="PANTHER" id="PTHR42812">
    <property type="entry name" value="BETA-XYLOSIDASE"/>
    <property type="match status" value="1"/>
</dbReference>
<dbReference type="SUPFAM" id="SSF49899">
    <property type="entry name" value="Concanavalin A-like lectins/glucanases"/>
    <property type="match status" value="1"/>
</dbReference>
<dbReference type="Gene3D" id="2.115.10.20">
    <property type="entry name" value="Glycosyl hydrolase domain, family 43"/>
    <property type="match status" value="2"/>
</dbReference>
<dbReference type="EMBL" id="SISG01000001">
    <property type="protein sequence ID" value="TBN57194.1"/>
    <property type="molecule type" value="Genomic_DNA"/>
</dbReference>
<reference evidence="7" key="1">
    <citation type="submission" date="2019-02" db="EMBL/GenBank/DDBJ databases">
        <title>Glaciihabitans arcticus sp. nov., a psychrotolerant bacterium isolated from polar soil.</title>
        <authorList>
            <person name="Dahal R.H."/>
        </authorList>
    </citation>
    <scope>NUCLEOTIDE SEQUENCE [LARGE SCALE GENOMIC DNA]</scope>
    <source>
        <strain evidence="7">RP-3-7</strain>
    </source>
</reference>